<dbReference type="Pfam" id="PF00388">
    <property type="entry name" value="PI-PLC-X"/>
    <property type="match status" value="1"/>
</dbReference>
<evidence type="ECO:0000256" key="4">
    <source>
        <dbReference type="ARBA" id="ARBA00023098"/>
    </source>
</evidence>
<evidence type="ECO:0000256" key="5">
    <source>
        <dbReference type="SAM" id="Phobius"/>
    </source>
</evidence>
<dbReference type="GO" id="GO:0051209">
    <property type="term" value="P:release of sequestered calcium ion into cytosol"/>
    <property type="evidence" value="ECO:0007669"/>
    <property type="project" value="TreeGrafter"/>
</dbReference>
<dbReference type="GO" id="GO:0016042">
    <property type="term" value="P:lipid catabolic process"/>
    <property type="evidence" value="ECO:0007669"/>
    <property type="project" value="UniProtKB-KW"/>
</dbReference>
<evidence type="ECO:0000256" key="1">
    <source>
        <dbReference type="ARBA" id="ARBA00012368"/>
    </source>
</evidence>
<dbReference type="Gene3D" id="3.20.20.190">
    <property type="entry name" value="Phosphatidylinositol (PI) phosphodiesterase"/>
    <property type="match status" value="1"/>
</dbReference>
<keyword evidence="2" id="KW-0378">Hydrolase</keyword>
<dbReference type="InterPro" id="IPR017946">
    <property type="entry name" value="PLC-like_Pdiesterase_TIM-brl"/>
</dbReference>
<dbReference type="InterPro" id="IPR001192">
    <property type="entry name" value="PI-PLC_fam"/>
</dbReference>
<keyword evidence="5" id="KW-0812">Transmembrane</keyword>
<evidence type="ECO:0000256" key="3">
    <source>
        <dbReference type="ARBA" id="ARBA00022963"/>
    </source>
</evidence>
<dbReference type="GO" id="GO:0004435">
    <property type="term" value="F:phosphatidylinositol-4,5-bisphosphate phospholipase C activity"/>
    <property type="evidence" value="ECO:0007669"/>
    <property type="project" value="UniProtKB-EC"/>
</dbReference>
<keyword evidence="3" id="KW-0442">Lipid degradation</keyword>
<evidence type="ECO:0000259" key="6">
    <source>
        <dbReference type="PROSITE" id="PS50008"/>
    </source>
</evidence>
<keyword evidence="5" id="KW-1133">Transmembrane helix</keyword>
<organism evidence="7">
    <name type="scientific">viral metagenome</name>
    <dbReference type="NCBI Taxonomy" id="1070528"/>
    <lineage>
        <taxon>unclassified sequences</taxon>
        <taxon>metagenomes</taxon>
        <taxon>organismal metagenomes</taxon>
    </lineage>
</organism>
<keyword evidence="4" id="KW-0443">Lipid metabolism</keyword>
<feature type="domain" description="PI-PLC Y-box" evidence="6">
    <location>
        <begin position="256"/>
        <end position="324"/>
    </location>
</feature>
<name>A0A6C0I6K3_9ZZZZ</name>
<evidence type="ECO:0000256" key="2">
    <source>
        <dbReference type="ARBA" id="ARBA00022801"/>
    </source>
</evidence>
<feature type="transmembrane region" description="Helical" evidence="5">
    <location>
        <begin position="15"/>
        <end position="37"/>
    </location>
</feature>
<dbReference type="PROSITE" id="PS50008">
    <property type="entry name" value="PIPLC_Y_DOMAIN"/>
    <property type="match status" value="1"/>
</dbReference>
<accession>A0A6C0I6K3</accession>
<dbReference type="SUPFAM" id="SSF51695">
    <property type="entry name" value="PLC-like phosphodiesterases"/>
    <property type="match status" value="1"/>
</dbReference>
<sequence>MEAVQKIVPQGMSPILTLVGLIAIFCLGVGITTYAWLSMTNQAPPSDATLTKNLDVFQGIVNPAPLTCPSDNLLTDYYVAGSGYSMLSSKTVYSYITADAITKVIAAGARVIDLHVYEVNKKPVVGIADEATGKMLTYNTIPLEDCCNVIASNAFATTTPFIMSIVFHTDDTVLINNCADIMKNTLRKYMLDSSYSYQRKNLALEPACNLMGKLIVVSGEKHKGTAMDELVNISWSSSLCRRLTYTQAAQTYDHDELTEYNKRNITLVVPDLDTSSMANQSAEICFSYGCQWVLMNYGSLDNALEIYIGKFVDSSFIVKPEPLRYKPVTYTAPKPQNPNVSFQPKQLSSPLFDTTIGSVR</sequence>
<dbReference type="GO" id="GO:0048015">
    <property type="term" value="P:phosphatidylinositol-mediated signaling"/>
    <property type="evidence" value="ECO:0007669"/>
    <property type="project" value="TreeGrafter"/>
</dbReference>
<dbReference type="AlphaFoldDB" id="A0A6C0I6K3"/>
<reference evidence="7" key="1">
    <citation type="journal article" date="2020" name="Nature">
        <title>Giant virus diversity and host interactions through global metagenomics.</title>
        <authorList>
            <person name="Schulz F."/>
            <person name="Roux S."/>
            <person name="Paez-Espino D."/>
            <person name="Jungbluth S."/>
            <person name="Walsh D.A."/>
            <person name="Denef V.J."/>
            <person name="McMahon K.D."/>
            <person name="Konstantinidis K.T."/>
            <person name="Eloe-Fadrosh E.A."/>
            <person name="Kyrpides N.C."/>
            <person name="Woyke T."/>
        </authorList>
    </citation>
    <scope>NUCLEOTIDE SEQUENCE</scope>
    <source>
        <strain evidence="7">GVMAG-M-3300023184-50</strain>
    </source>
</reference>
<dbReference type="EMBL" id="MN740116">
    <property type="protein sequence ID" value="QHT88422.1"/>
    <property type="molecule type" value="Genomic_DNA"/>
</dbReference>
<dbReference type="EC" id="3.1.4.11" evidence="1"/>
<dbReference type="PROSITE" id="PS50007">
    <property type="entry name" value="PIPLC_X_DOMAIN"/>
    <property type="match status" value="1"/>
</dbReference>
<proteinExistence type="predicted"/>
<dbReference type="InterPro" id="IPR000909">
    <property type="entry name" value="PLipase_C_PInositol-sp_X_dom"/>
</dbReference>
<evidence type="ECO:0000313" key="7">
    <source>
        <dbReference type="EMBL" id="QHT88422.1"/>
    </source>
</evidence>
<dbReference type="PANTHER" id="PTHR10336">
    <property type="entry name" value="PHOSPHOINOSITIDE-SPECIFIC PHOSPHOLIPASE C FAMILY PROTEIN"/>
    <property type="match status" value="1"/>
</dbReference>
<dbReference type="InterPro" id="IPR001711">
    <property type="entry name" value="PLipase_C_Pinositol-sp_Y"/>
</dbReference>
<protein>
    <recommendedName>
        <fullName evidence="1">phosphoinositide phospholipase C</fullName>
        <ecNumber evidence="1">3.1.4.11</ecNumber>
    </recommendedName>
</protein>
<dbReference type="PANTHER" id="PTHR10336:SF36">
    <property type="entry name" value="1-PHOSPHATIDYLINOSITOL 4,5-BISPHOSPHATE PHOSPHODIESTERASE BETA-4"/>
    <property type="match status" value="1"/>
</dbReference>
<keyword evidence="5" id="KW-0472">Membrane</keyword>